<dbReference type="VEuPathDB" id="TriTrypDB:TcCLB.507851.30"/>
<feature type="domain" description="Rapamycin-insensitive companion of mTOR" evidence="6">
    <location>
        <begin position="1143"/>
        <end position="1216"/>
    </location>
</feature>
<reference evidence="7 8" key="1">
    <citation type="journal article" date="2018" name="Microb. Genom.">
        <title>Expanding an expanded genome: long-read sequencing of Trypanosoma cruzi.</title>
        <authorList>
            <person name="Berna L."/>
            <person name="Rodriguez M."/>
            <person name="Chiribao M.L."/>
            <person name="Parodi-Talice A."/>
            <person name="Pita S."/>
            <person name="Rijo G."/>
            <person name="Alvarez-Valin F."/>
            <person name="Robello C."/>
        </authorList>
    </citation>
    <scope>NUCLEOTIDE SEQUENCE [LARGE SCALE GENOMIC DNA]</scope>
    <source>
        <strain evidence="7 8">TCC</strain>
    </source>
</reference>
<dbReference type="VEuPathDB" id="TriTrypDB:TcCL_ESM04049"/>
<evidence type="ECO:0000256" key="1">
    <source>
        <dbReference type="ARBA" id="ARBA00008878"/>
    </source>
</evidence>
<dbReference type="PANTHER" id="PTHR13298:SF11">
    <property type="entry name" value="RAPAMYCIN-INSENSITIVE COMPANION OF MTOR"/>
    <property type="match status" value="1"/>
</dbReference>
<feature type="region of interest" description="Disordered" evidence="3">
    <location>
        <begin position="1055"/>
        <end position="1074"/>
    </location>
</feature>
<dbReference type="Proteomes" id="UP000246078">
    <property type="component" value="Unassembled WGS sequence"/>
</dbReference>
<evidence type="ECO:0000259" key="6">
    <source>
        <dbReference type="SMART" id="SM01310"/>
    </source>
</evidence>
<dbReference type="GO" id="GO:0031932">
    <property type="term" value="C:TORC2 complex"/>
    <property type="evidence" value="ECO:0007669"/>
    <property type="project" value="InterPro"/>
</dbReference>
<dbReference type="VEuPathDB" id="TriTrypDB:TcBrA4_0137270"/>
<dbReference type="VEuPathDB" id="TriTrypDB:ECC02_005403"/>
<dbReference type="VEuPathDB" id="TriTrypDB:TCSYLVIO_000182"/>
<dbReference type="VEuPathDB" id="TriTrypDB:TcYC6_0030580"/>
<feature type="coiled-coil region" evidence="2">
    <location>
        <begin position="46"/>
        <end position="109"/>
    </location>
</feature>
<dbReference type="Pfam" id="PF14664">
    <property type="entry name" value="RICTOR_N"/>
    <property type="match status" value="1"/>
</dbReference>
<protein>
    <submittedName>
        <fullName evidence="7">Rapamycin-insensitive companion of TOR2</fullName>
    </submittedName>
</protein>
<dbReference type="InterPro" id="IPR028268">
    <property type="entry name" value="Pianissimo_fam"/>
</dbReference>
<dbReference type="PANTHER" id="PTHR13298">
    <property type="entry name" value="CYTOSOLIC REGULATOR PIANISSIMO"/>
    <property type="match status" value="1"/>
</dbReference>
<dbReference type="SMART" id="SM01308">
    <property type="entry name" value="RICTOR_N"/>
    <property type="match status" value="1"/>
</dbReference>
<comment type="similarity">
    <text evidence="1">Belongs to the RICTOR family.</text>
</comment>
<dbReference type="InterPro" id="IPR029452">
    <property type="entry name" value="RICTOR_V"/>
</dbReference>
<dbReference type="VEuPathDB" id="TriTrypDB:C3747_53g123"/>
<sequence>MVVSGLSAASAELLQQFGIDPKDFSKARVRYEKVQEELREEGLEAKGETTDAAAKAEETLQRLTDAWVEYLCLTQKYFIKITSTVIDDLMNKIREKASAAERAEKLNELCAIGEKWYVRNEAYFEFEDPEKLALLVKGALDSSSRVMRLLGLQLVRICAASVRFTQCLLKNVGCGLIGLCFDREIATELEYALNVCTRLIELHESNPTAYPDFPYGWICRISSLLDPQDPVPNLQPKRKSQALRIAIKLLRRFPAMSTAASLHTILLRYCIQKGAATMDEIKNILHVILDLFDCAETRQYLRYNDLDVLYVPFLYTTDKSTEANINLMNGAKDVLAMVMRTWVGVLWTCSETKGLRAVIDVLHLPGDLDRKMVLLTLFNKVLCQLAPHRGLTPLKTWQGVEKNKRETLNSDTINSELTSSFMEFSSSRISGEYAKTQTFSEGGIFMDQSEVQDNFVPTTKAIGYHVLDPLLGRVLLMLFHHGLPLALVSMIGDGASSRLLASTASSLLQDIFVLMDTVLPVRPAGRLHTALNEAVGRLIQQGDLSFRSGPTASLFQYHRMIKDVSLATTVAGTNAISGGRAIIPSATTISAYGLGTMGVDDAGFEALLRQTGVDRADGFVGWNQDLLLLLVHGPLRSMPRFQWVLKETRFFHKLIAFYQPSLQTQSRTFVSLRTEECTPQLCNFGLALLDMFLSTRVGTEVLDQFGFTSAIVRNLQEVVDGTPQVLNRERLGTRVGQTVLQMVGRYTLSANGLMAMREHNMFGIINNMFDELSGERAAAPSPNDTLQDVCQLILQSLYIGAVPNYGVCEEIRHAIRSALCNDVNSVRLYAATQLHKALWRDLSTSMRWGIETLVQALHDEFYSVVESAFKLLLSICLCSEEALDYLISLSPAVLMESEVIRQHSKELDLNKLLYCIVGRTSGLRFLQFYGWVDEELRRWEESESANHVRLVERMQSGEAVEASVEFIQSMVSQRRQFHDRTISDPIYTLYRPTVLSRSIPTYSPPSESVSGFFPSHFAAFLCKSNEGCTLFKHSVLWQRSVQRILQQPLPPDIVYDGSDARSEGSDDDIDDGERVLNEEDPSFWGQLGAKTEMAETTKSVEGCDLRLLRAGCLPCSRDAQLLSAARGYKTPGRSYLLKSVGDVAELKDAILCVCHASSSDTGFALMRSVPGLHKRLNALMVFGATVSVRSICFVGECIQARSRRCAEQLSDMSRYVLHECNAYTSADGVPYSVAFSHIKPSRWTPIGRPTNQWGVSSLYFIYRQECSGKADESPYFTLEGARSTEALGQSARRVFDQVCTLSNPVSREGAKKKLCQVLKHQPHIFLEPRMRKLIIDATQMFRMQHAERKFIADLLENAPLAKPVPSARRATIVVPSPTRLN</sequence>
<dbReference type="Pfam" id="PF14663">
    <property type="entry name" value="RasGEF_N_2"/>
    <property type="match status" value="1"/>
</dbReference>
<dbReference type="VEuPathDB" id="TriTrypDB:TcCLB.510517.70"/>
<evidence type="ECO:0000256" key="2">
    <source>
        <dbReference type="SAM" id="Coils"/>
    </source>
</evidence>
<comment type="caution">
    <text evidence="7">The sequence shown here is derived from an EMBL/GenBank/DDBJ whole genome shotgun (WGS) entry which is preliminary data.</text>
</comment>
<feature type="domain" description="Rapamycin-insensitive companion of mTOR N-terminal" evidence="5">
    <location>
        <begin position="103"/>
        <end position="520"/>
    </location>
</feature>
<organism evidence="7 8">
    <name type="scientific">Trypanosoma cruzi</name>
    <dbReference type="NCBI Taxonomy" id="5693"/>
    <lineage>
        <taxon>Eukaryota</taxon>
        <taxon>Discoba</taxon>
        <taxon>Euglenozoa</taxon>
        <taxon>Kinetoplastea</taxon>
        <taxon>Metakinetoplastina</taxon>
        <taxon>Trypanosomatida</taxon>
        <taxon>Trypanosomatidae</taxon>
        <taxon>Trypanosoma</taxon>
        <taxon>Schizotrypanum</taxon>
    </lineage>
</organism>
<dbReference type="VEuPathDB" id="TriTrypDB:TCDM_05209"/>
<keyword evidence="2" id="KW-0175">Coiled coil</keyword>
<dbReference type="InterPro" id="IPR029453">
    <property type="entry name" value="Rictor_IV"/>
</dbReference>
<dbReference type="VEuPathDB" id="TriTrypDB:C4B63_16g114"/>
<dbReference type="SMART" id="SM01303">
    <property type="entry name" value="RasGEF_N_2"/>
    <property type="match status" value="1"/>
</dbReference>
<name>A0A2V2WWL4_TRYCR</name>
<dbReference type="InterPro" id="IPR016024">
    <property type="entry name" value="ARM-type_fold"/>
</dbReference>
<dbReference type="SUPFAM" id="SSF48371">
    <property type="entry name" value="ARM repeat"/>
    <property type="match status" value="1"/>
</dbReference>
<evidence type="ECO:0000313" key="8">
    <source>
        <dbReference type="Proteomes" id="UP000246078"/>
    </source>
</evidence>
<evidence type="ECO:0000259" key="5">
    <source>
        <dbReference type="SMART" id="SM01308"/>
    </source>
</evidence>
<dbReference type="VEuPathDB" id="TriTrypDB:Tc_MARK_9435"/>
<dbReference type="VEuPathDB" id="TriTrypDB:TcG_03540"/>
<dbReference type="EMBL" id="PRFC01000053">
    <property type="protein sequence ID" value="PWV12253.1"/>
    <property type="molecule type" value="Genomic_DNA"/>
</dbReference>
<dbReference type="SMART" id="SM01307">
    <property type="entry name" value="RICTOR_M"/>
    <property type="match status" value="1"/>
</dbReference>
<evidence type="ECO:0000313" key="7">
    <source>
        <dbReference type="EMBL" id="PWV12253.1"/>
    </source>
</evidence>
<feature type="domain" description="Rapamycin-insensitive companion of mTOR middle" evidence="4">
    <location>
        <begin position="599"/>
        <end position="840"/>
    </location>
</feature>
<dbReference type="SMART" id="SM01310">
    <property type="entry name" value="RICTOR_V"/>
    <property type="match status" value="1"/>
</dbReference>
<dbReference type="GO" id="GO:0038203">
    <property type="term" value="P:TORC2 signaling"/>
    <property type="evidence" value="ECO:0007669"/>
    <property type="project" value="TreeGrafter"/>
</dbReference>
<evidence type="ECO:0000256" key="3">
    <source>
        <dbReference type="SAM" id="MobiDB-lite"/>
    </source>
</evidence>
<accession>A0A2V2WWL4</accession>
<dbReference type="VEuPathDB" id="TriTrypDB:BCY84_02434"/>
<dbReference type="Pfam" id="PF14666">
    <property type="entry name" value="RICTOR_M"/>
    <property type="match status" value="1"/>
</dbReference>
<gene>
    <name evidence="7" type="ORF">C3747_53g123</name>
</gene>
<dbReference type="InterPro" id="IPR029451">
    <property type="entry name" value="RICTOR_M"/>
</dbReference>
<evidence type="ECO:0000259" key="4">
    <source>
        <dbReference type="SMART" id="SM01307"/>
    </source>
</evidence>
<proteinExistence type="inferred from homology"/>
<dbReference type="InterPro" id="IPR028267">
    <property type="entry name" value="Pianissimo_N"/>
</dbReference>